<proteinExistence type="predicted"/>
<gene>
    <name evidence="1" type="ORF">EVAR_91996_1</name>
</gene>
<dbReference type="AlphaFoldDB" id="A0A4C1SEE6"/>
<organism evidence="1 2">
    <name type="scientific">Eumeta variegata</name>
    <name type="common">Bagworm moth</name>
    <name type="synonym">Eumeta japonica</name>
    <dbReference type="NCBI Taxonomy" id="151549"/>
    <lineage>
        <taxon>Eukaryota</taxon>
        <taxon>Metazoa</taxon>
        <taxon>Ecdysozoa</taxon>
        <taxon>Arthropoda</taxon>
        <taxon>Hexapoda</taxon>
        <taxon>Insecta</taxon>
        <taxon>Pterygota</taxon>
        <taxon>Neoptera</taxon>
        <taxon>Endopterygota</taxon>
        <taxon>Lepidoptera</taxon>
        <taxon>Glossata</taxon>
        <taxon>Ditrysia</taxon>
        <taxon>Tineoidea</taxon>
        <taxon>Psychidae</taxon>
        <taxon>Oiketicinae</taxon>
        <taxon>Eumeta</taxon>
    </lineage>
</organism>
<keyword evidence="2" id="KW-1185">Reference proteome</keyword>
<name>A0A4C1SEE6_EUMVA</name>
<evidence type="ECO:0000313" key="1">
    <source>
        <dbReference type="EMBL" id="GBP00529.1"/>
    </source>
</evidence>
<sequence length="67" mass="7273">MQYGEHQLPLRGDILSLENLSDASLHATLNKQNVSFSILVQRSSADAVKGGAREPGVSGDRLFKYVS</sequence>
<dbReference type="Proteomes" id="UP000299102">
    <property type="component" value="Unassembled WGS sequence"/>
</dbReference>
<accession>A0A4C1SEE6</accession>
<comment type="caution">
    <text evidence="1">The sequence shown here is derived from an EMBL/GenBank/DDBJ whole genome shotgun (WGS) entry which is preliminary data.</text>
</comment>
<dbReference type="EMBL" id="BGZK01003369">
    <property type="protein sequence ID" value="GBP00529.1"/>
    <property type="molecule type" value="Genomic_DNA"/>
</dbReference>
<protein>
    <submittedName>
        <fullName evidence="1">Uncharacterized protein</fullName>
    </submittedName>
</protein>
<evidence type="ECO:0000313" key="2">
    <source>
        <dbReference type="Proteomes" id="UP000299102"/>
    </source>
</evidence>
<reference evidence="1 2" key="1">
    <citation type="journal article" date="2019" name="Commun. Biol.">
        <title>The bagworm genome reveals a unique fibroin gene that provides high tensile strength.</title>
        <authorList>
            <person name="Kono N."/>
            <person name="Nakamura H."/>
            <person name="Ohtoshi R."/>
            <person name="Tomita M."/>
            <person name="Numata K."/>
            <person name="Arakawa K."/>
        </authorList>
    </citation>
    <scope>NUCLEOTIDE SEQUENCE [LARGE SCALE GENOMIC DNA]</scope>
</reference>